<evidence type="ECO:0000256" key="5">
    <source>
        <dbReference type="ARBA" id="ARBA00022801"/>
    </source>
</evidence>
<keyword evidence="2" id="KW-0645">Protease</keyword>
<proteinExistence type="inferred from homology"/>
<dbReference type="PANTHER" id="PTHR47466">
    <property type="match status" value="1"/>
</dbReference>
<dbReference type="EMBL" id="JASNQZ010000008">
    <property type="protein sequence ID" value="KAL0953454.1"/>
    <property type="molecule type" value="Genomic_DNA"/>
</dbReference>
<feature type="transmembrane region" description="Helical" evidence="10">
    <location>
        <begin position="66"/>
        <end position="94"/>
    </location>
</feature>
<feature type="region of interest" description="Disordered" evidence="9">
    <location>
        <begin position="310"/>
        <end position="332"/>
    </location>
</feature>
<gene>
    <name evidence="12" type="ORF">HGRIS_004687</name>
</gene>
<accession>A0ABR3JCT7</accession>
<dbReference type="PANTHER" id="PTHR47466:SF1">
    <property type="entry name" value="METALLOPROTEASE MEP1 (AFU_ORTHOLOGUE AFUA_1G07730)-RELATED"/>
    <property type="match status" value="1"/>
</dbReference>
<evidence type="ECO:0000259" key="11">
    <source>
        <dbReference type="Pfam" id="PF05572"/>
    </source>
</evidence>
<keyword evidence="5" id="KW-0378">Hydrolase</keyword>
<comment type="caution">
    <text evidence="12">The sequence shown here is derived from an EMBL/GenBank/DDBJ whole genome shotgun (WGS) entry which is preliminary data.</text>
</comment>
<sequence>MSQKCVDRYLHSIAFLGVRRGRWMTEAKLALPRFNASFEQNRAQDLIDIRVISSDPRAAGLLDGQLYSFSLIISAMLFLGTLPALALAGIVFGARTTAVHSTGRVCGTEPSLAWRVEADKHFEAHKVEIKPGANWNAVVIPVSFHVVSADGTKANGNIPDLQIHAQIDAMNRAYKPARIYWRLIKITRTINRAWFDNVQALIITPEEQAMKSKLRNGGPETLNMYTVGFTNAGGLLGFSTYPYNYSTNPIRDGAVIRHTTLPGGTYPFDKGTVGVHEAGHWVGVAHPFDYGCDGGDNVADTPAEAEPALECVPRDSCPGPKYPGTDPIRKRH</sequence>
<keyword evidence="10" id="KW-1133">Transmembrane helix</keyword>
<keyword evidence="10" id="KW-0472">Membrane</keyword>
<keyword evidence="10" id="KW-0812">Transmembrane</keyword>
<dbReference type="InterPro" id="IPR024079">
    <property type="entry name" value="MetalloPept_cat_dom_sf"/>
</dbReference>
<name>A0ABR3JCT7_9AGAR</name>
<evidence type="ECO:0000256" key="9">
    <source>
        <dbReference type="SAM" id="MobiDB-lite"/>
    </source>
</evidence>
<evidence type="ECO:0000313" key="13">
    <source>
        <dbReference type="Proteomes" id="UP001556367"/>
    </source>
</evidence>
<evidence type="ECO:0000256" key="10">
    <source>
        <dbReference type="SAM" id="Phobius"/>
    </source>
</evidence>
<keyword evidence="7" id="KW-0482">Metalloprotease</keyword>
<dbReference type="Gene3D" id="3.40.390.10">
    <property type="entry name" value="Collagenase (Catalytic Domain)"/>
    <property type="match status" value="1"/>
</dbReference>
<reference evidence="13" key="1">
    <citation type="submission" date="2024-06" db="EMBL/GenBank/DDBJ databases">
        <title>Multi-omics analyses provide insights into the biosynthesis of the anticancer antibiotic pleurotin in Hohenbuehelia grisea.</title>
        <authorList>
            <person name="Weaver J.A."/>
            <person name="Alberti F."/>
        </authorList>
    </citation>
    <scope>NUCLEOTIDE SEQUENCE [LARGE SCALE GENOMIC DNA]</scope>
    <source>
        <strain evidence="13">T-177</strain>
    </source>
</reference>
<organism evidence="12 13">
    <name type="scientific">Hohenbuehelia grisea</name>
    <dbReference type="NCBI Taxonomy" id="104357"/>
    <lineage>
        <taxon>Eukaryota</taxon>
        <taxon>Fungi</taxon>
        <taxon>Dikarya</taxon>
        <taxon>Basidiomycota</taxon>
        <taxon>Agaricomycotina</taxon>
        <taxon>Agaricomycetes</taxon>
        <taxon>Agaricomycetidae</taxon>
        <taxon>Agaricales</taxon>
        <taxon>Pleurotineae</taxon>
        <taxon>Pleurotaceae</taxon>
        <taxon>Hohenbuehelia</taxon>
    </lineage>
</organism>
<evidence type="ECO:0000256" key="8">
    <source>
        <dbReference type="ARBA" id="ARBA00023157"/>
    </source>
</evidence>
<keyword evidence="6" id="KW-0862">Zinc</keyword>
<protein>
    <recommendedName>
        <fullName evidence="11">Peptidase M43 pregnancy-associated plasma-A domain-containing protein</fullName>
    </recommendedName>
</protein>
<feature type="domain" description="Peptidase M43 pregnancy-associated plasma-A" evidence="11">
    <location>
        <begin position="266"/>
        <end position="307"/>
    </location>
</feature>
<evidence type="ECO:0000256" key="4">
    <source>
        <dbReference type="ARBA" id="ARBA00022729"/>
    </source>
</evidence>
<evidence type="ECO:0000256" key="1">
    <source>
        <dbReference type="ARBA" id="ARBA00008721"/>
    </source>
</evidence>
<keyword evidence="4" id="KW-0732">Signal</keyword>
<keyword evidence="13" id="KW-1185">Reference proteome</keyword>
<keyword evidence="8" id="KW-1015">Disulfide bond</keyword>
<keyword evidence="3" id="KW-0479">Metal-binding</keyword>
<dbReference type="Proteomes" id="UP001556367">
    <property type="component" value="Unassembled WGS sequence"/>
</dbReference>
<dbReference type="SUPFAM" id="SSF55486">
    <property type="entry name" value="Metalloproteases ('zincins'), catalytic domain"/>
    <property type="match status" value="1"/>
</dbReference>
<dbReference type="InterPro" id="IPR008754">
    <property type="entry name" value="Peptidase_M43"/>
</dbReference>
<dbReference type="Pfam" id="PF05572">
    <property type="entry name" value="Peptidase_M43"/>
    <property type="match status" value="1"/>
</dbReference>
<evidence type="ECO:0000256" key="6">
    <source>
        <dbReference type="ARBA" id="ARBA00022833"/>
    </source>
</evidence>
<evidence type="ECO:0000256" key="2">
    <source>
        <dbReference type="ARBA" id="ARBA00022670"/>
    </source>
</evidence>
<evidence type="ECO:0000256" key="3">
    <source>
        <dbReference type="ARBA" id="ARBA00022723"/>
    </source>
</evidence>
<comment type="similarity">
    <text evidence="1">Belongs to the peptidase M43B family.</text>
</comment>
<evidence type="ECO:0000313" key="12">
    <source>
        <dbReference type="EMBL" id="KAL0953454.1"/>
    </source>
</evidence>
<evidence type="ECO:0000256" key="7">
    <source>
        <dbReference type="ARBA" id="ARBA00023049"/>
    </source>
</evidence>